<dbReference type="PANTHER" id="PTHR44196">
    <property type="entry name" value="DEHYDROGENASE/REDUCTASE SDR FAMILY MEMBER 7B"/>
    <property type="match status" value="1"/>
</dbReference>
<dbReference type="Gene3D" id="3.40.50.720">
    <property type="entry name" value="NAD(P)-binding Rossmann-like Domain"/>
    <property type="match status" value="1"/>
</dbReference>
<dbReference type="GO" id="GO:0016020">
    <property type="term" value="C:membrane"/>
    <property type="evidence" value="ECO:0007669"/>
    <property type="project" value="TreeGrafter"/>
</dbReference>
<evidence type="ECO:0000256" key="2">
    <source>
        <dbReference type="ARBA" id="ARBA00023002"/>
    </source>
</evidence>
<dbReference type="AlphaFoldDB" id="A0A0R0D528"/>
<keyword evidence="3" id="KW-1133">Transmembrane helix</keyword>
<evidence type="ECO:0000256" key="1">
    <source>
        <dbReference type="ARBA" id="ARBA00006484"/>
    </source>
</evidence>
<proteinExistence type="inferred from homology"/>
<reference evidence="4 5" key="1">
    <citation type="submission" date="2015-05" db="EMBL/GenBank/DDBJ databases">
        <title>Genome sequencing and analysis of members of genus Stenotrophomonas.</title>
        <authorList>
            <person name="Patil P.P."/>
            <person name="Midha S."/>
            <person name="Patil P.B."/>
        </authorList>
    </citation>
    <scope>NUCLEOTIDE SEQUENCE [LARGE SCALE GENOMIC DNA]</scope>
    <source>
        <strain evidence="4 5">DSM 21508</strain>
    </source>
</reference>
<evidence type="ECO:0000313" key="4">
    <source>
        <dbReference type="EMBL" id="KRG73358.1"/>
    </source>
</evidence>
<dbReference type="InterPro" id="IPR036291">
    <property type="entry name" value="NAD(P)-bd_dom_sf"/>
</dbReference>
<dbReference type="PATRIC" id="fig|517011.3.peg.1941"/>
<dbReference type="RefSeq" id="WP_057508693.1">
    <property type="nucleotide sequence ID" value="NZ_LDJK01000048.1"/>
</dbReference>
<keyword evidence="2" id="KW-0560">Oxidoreductase</keyword>
<comment type="similarity">
    <text evidence="1">Belongs to the short-chain dehydrogenases/reductases (SDR) family.</text>
</comment>
<sequence length="249" mass="25595">MSLAASPDAEAGALEGRVILVVGAGGGLGSAAAVACAAAGATVILLGRKPRRLDRVYAQVQQAGPEPLLYPLDLEGATPDDFAELASRVQAELGRLDGILVCAADFPGLTPFELAEPAAFARSLHVTLTAPALLVQACLPLLKQCEDAAVVFCVDDPARVGAAYWGGYGVAQHGLRGLLASLHDELKQGPVRVAGLQPAPMRTALRARAWSLDQDDVAGGPGLAAAEAVHLLSQEGLTWRGSVKAVMPE</sequence>
<feature type="transmembrane region" description="Helical" evidence="3">
    <location>
        <begin position="20"/>
        <end position="46"/>
    </location>
</feature>
<dbReference type="SUPFAM" id="SSF51735">
    <property type="entry name" value="NAD(P)-binding Rossmann-fold domains"/>
    <property type="match status" value="1"/>
</dbReference>
<dbReference type="GO" id="GO:0016491">
    <property type="term" value="F:oxidoreductase activity"/>
    <property type="evidence" value="ECO:0007669"/>
    <property type="project" value="UniProtKB-KW"/>
</dbReference>
<dbReference type="InterPro" id="IPR002347">
    <property type="entry name" value="SDR_fam"/>
</dbReference>
<accession>A0A0R0D528</accession>
<dbReference type="PANTHER" id="PTHR44196:SF4">
    <property type="entry name" value="SHORT CHAIN DEHYDROGENASE"/>
    <property type="match status" value="1"/>
</dbReference>
<dbReference type="PRINTS" id="PR00081">
    <property type="entry name" value="GDHRDH"/>
</dbReference>
<evidence type="ECO:0000313" key="5">
    <source>
        <dbReference type="Proteomes" id="UP000051386"/>
    </source>
</evidence>
<name>A0A0R0D528_9GAMM</name>
<evidence type="ECO:0000256" key="3">
    <source>
        <dbReference type="SAM" id="Phobius"/>
    </source>
</evidence>
<comment type="caution">
    <text evidence="4">The sequence shown here is derived from an EMBL/GenBank/DDBJ whole genome shotgun (WGS) entry which is preliminary data.</text>
</comment>
<dbReference type="Proteomes" id="UP000051386">
    <property type="component" value="Unassembled WGS sequence"/>
</dbReference>
<keyword evidence="3" id="KW-0812">Transmembrane</keyword>
<keyword evidence="5" id="KW-1185">Reference proteome</keyword>
<keyword evidence="3" id="KW-0472">Membrane</keyword>
<dbReference type="EMBL" id="LDJK01000048">
    <property type="protein sequence ID" value="KRG73358.1"/>
    <property type="molecule type" value="Genomic_DNA"/>
</dbReference>
<dbReference type="Pfam" id="PF00106">
    <property type="entry name" value="adh_short"/>
    <property type="match status" value="1"/>
</dbReference>
<organism evidence="4 5">
    <name type="scientific">Stenotrophomonas chelatiphaga</name>
    <dbReference type="NCBI Taxonomy" id="517011"/>
    <lineage>
        <taxon>Bacteria</taxon>
        <taxon>Pseudomonadati</taxon>
        <taxon>Pseudomonadota</taxon>
        <taxon>Gammaproteobacteria</taxon>
        <taxon>Lysobacterales</taxon>
        <taxon>Lysobacteraceae</taxon>
        <taxon>Stenotrophomonas</taxon>
    </lineage>
</organism>
<protein>
    <submittedName>
        <fullName evidence="4">Short-chain dehydrogenase</fullName>
    </submittedName>
</protein>
<gene>
    <name evidence="4" type="ORF">ABB28_11140</name>
</gene>